<dbReference type="EMBL" id="RWGY01000011">
    <property type="protein sequence ID" value="TVU29121.1"/>
    <property type="molecule type" value="Genomic_DNA"/>
</dbReference>
<name>A0A5J9V137_9POAL</name>
<reference evidence="2 3" key="1">
    <citation type="journal article" date="2019" name="Sci. Rep.">
        <title>A high-quality genome of Eragrostis curvula grass provides insights into Poaceae evolution and supports new strategies to enhance forage quality.</title>
        <authorList>
            <person name="Carballo J."/>
            <person name="Santos B.A.C.M."/>
            <person name="Zappacosta D."/>
            <person name="Garbus I."/>
            <person name="Selva J.P."/>
            <person name="Gallo C.A."/>
            <person name="Diaz A."/>
            <person name="Albertini E."/>
            <person name="Caccamo M."/>
            <person name="Echenique V."/>
        </authorList>
    </citation>
    <scope>NUCLEOTIDE SEQUENCE [LARGE SCALE GENOMIC DNA]</scope>
    <source>
        <strain evidence="3">cv. Victoria</strain>
        <tissue evidence="2">Leaf</tissue>
    </source>
</reference>
<protein>
    <submittedName>
        <fullName evidence="2">Uncharacterized protein</fullName>
    </submittedName>
</protein>
<evidence type="ECO:0000256" key="1">
    <source>
        <dbReference type="SAM" id="MobiDB-lite"/>
    </source>
</evidence>
<feature type="non-terminal residue" evidence="2">
    <location>
        <position position="1"/>
    </location>
</feature>
<dbReference type="AlphaFoldDB" id="A0A5J9V137"/>
<evidence type="ECO:0000313" key="2">
    <source>
        <dbReference type="EMBL" id="TVU29121.1"/>
    </source>
</evidence>
<dbReference type="Proteomes" id="UP000324897">
    <property type="component" value="Chromosome 1"/>
</dbReference>
<sequence length="249" mass="25718">MAYDVALGVMENSLESSGKSCGTRLCLRHRRNAERRALKGSGVIGVGRDGMAERKAARAFSGREADAEVGGEELLGVLGAARAGEAARSEGERVAGGAGGEGGRVDGLDDGDCAVRVVLPAEALLGDLTRQRGVASGGGERAAEEGVSAAAAAEEEGGGGHFRGRRRQWGGKGFWVSLRLLGFVLAEWPLLGLFGPCIAKSELFSPKQISLTLSGTAIAFIASAASRSRAVTGDLTARPRLLHPPRLVE</sequence>
<proteinExistence type="predicted"/>
<dbReference type="Gramene" id="TVU29121">
    <property type="protein sequence ID" value="TVU29121"/>
    <property type="gene ID" value="EJB05_20671"/>
</dbReference>
<gene>
    <name evidence="2" type="ORF">EJB05_20671</name>
</gene>
<feature type="region of interest" description="Disordered" evidence="1">
    <location>
        <begin position="133"/>
        <end position="161"/>
    </location>
</feature>
<evidence type="ECO:0000313" key="3">
    <source>
        <dbReference type="Proteomes" id="UP000324897"/>
    </source>
</evidence>
<keyword evidence="3" id="KW-1185">Reference proteome</keyword>
<organism evidence="2 3">
    <name type="scientific">Eragrostis curvula</name>
    <name type="common">weeping love grass</name>
    <dbReference type="NCBI Taxonomy" id="38414"/>
    <lineage>
        <taxon>Eukaryota</taxon>
        <taxon>Viridiplantae</taxon>
        <taxon>Streptophyta</taxon>
        <taxon>Embryophyta</taxon>
        <taxon>Tracheophyta</taxon>
        <taxon>Spermatophyta</taxon>
        <taxon>Magnoliopsida</taxon>
        <taxon>Liliopsida</taxon>
        <taxon>Poales</taxon>
        <taxon>Poaceae</taxon>
        <taxon>PACMAD clade</taxon>
        <taxon>Chloridoideae</taxon>
        <taxon>Eragrostideae</taxon>
        <taxon>Eragrostidinae</taxon>
        <taxon>Eragrostis</taxon>
    </lineage>
</organism>
<comment type="caution">
    <text evidence="2">The sequence shown here is derived from an EMBL/GenBank/DDBJ whole genome shotgun (WGS) entry which is preliminary data.</text>
</comment>
<accession>A0A5J9V137</accession>